<organism evidence="8 9">
    <name type="scientific">Pseudonocardia endophytica</name>
    <dbReference type="NCBI Taxonomy" id="401976"/>
    <lineage>
        <taxon>Bacteria</taxon>
        <taxon>Bacillati</taxon>
        <taxon>Actinomycetota</taxon>
        <taxon>Actinomycetes</taxon>
        <taxon>Pseudonocardiales</taxon>
        <taxon>Pseudonocardiaceae</taxon>
        <taxon>Pseudonocardia</taxon>
    </lineage>
</organism>
<comment type="caution">
    <text evidence="8">The sequence shown here is derived from an EMBL/GenBank/DDBJ whole genome shotgun (WGS) entry which is preliminary data.</text>
</comment>
<reference evidence="8 9" key="1">
    <citation type="submission" date="2019-03" db="EMBL/GenBank/DDBJ databases">
        <title>Sequencing the genomes of 1000 actinobacteria strains.</title>
        <authorList>
            <person name="Klenk H.-P."/>
        </authorList>
    </citation>
    <scope>NUCLEOTIDE SEQUENCE [LARGE SCALE GENOMIC DNA]</scope>
    <source>
        <strain evidence="8 9">DSM 44969</strain>
    </source>
</reference>
<dbReference type="Pfam" id="PF00441">
    <property type="entry name" value="Acyl-CoA_dh_1"/>
    <property type="match status" value="1"/>
</dbReference>
<dbReference type="PANTHER" id="PTHR43884">
    <property type="entry name" value="ACYL-COA DEHYDROGENASE"/>
    <property type="match status" value="1"/>
</dbReference>
<evidence type="ECO:0000259" key="6">
    <source>
        <dbReference type="Pfam" id="PF00441"/>
    </source>
</evidence>
<evidence type="ECO:0000259" key="7">
    <source>
        <dbReference type="Pfam" id="PF02770"/>
    </source>
</evidence>
<keyword evidence="5" id="KW-0560">Oxidoreductase</keyword>
<dbReference type="GO" id="GO:0050660">
    <property type="term" value="F:flavin adenine dinucleotide binding"/>
    <property type="evidence" value="ECO:0007669"/>
    <property type="project" value="InterPro"/>
</dbReference>
<dbReference type="InterPro" id="IPR046373">
    <property type="entry name" value="Acyl-CoA_Oxase/DH_mid-dom_sf"/>
</dbReference>
<dbReference type="InterPro" id="IPR036250">
    <property type="entry name" value="AcylCo_DH-like_C"/>
</dbReference>
<dbReference type="InterPro" id="IPR009100">
    <property type="entry name" value="AcylCoA_DH/oxidase_NM_dom_sf"/>
</dbReference>
<dbReference type="EMBL" id="SMFZ01000002">
    <property type="protein sequence ID" value="TCK22298.1"/>
    <property type="molecule type" value="Genomic_DNA"/>
</dbReference>
<dbReference type="InterPro" id="IPR037069">
    <property type="entry name" value="AcylCoA_DH/ox_N_sf"/>
</dbReference>
<evidence type="ECO:0000256" key="2">
    <source>
        <dbReference type="ARBA" id="ARBA00009347"/>
    </source>
</evidence>
<evidence type="ECO:0000256" key="5">
    <source>
        <dbReference type="RuleBase" id="RU362125"/>
    </source>
</evidence>
<keyword evidence="4 5" id="KW-0274">FAD</keyword>
<dbReference type="AlphaFoldDB" id="A0A4R1HK98"/>
<feature type="domain" description="Acyl-CoA dehydrogenase/oxidase C-terminal" evidence="6">
    <location>
        <begin position="291"/>
        <end position="378"/>
    </location>
</feature>
<dbReference type="Gene3D" id="2.40.110.10">
    <property type="entry name" value="Butyryl-CoA Dehydrogenase, subunit A, domain 2"/>
    <property type="match status" value="1"/>
</dbReference>
<feature type="domain" description="Acyl-CoA oxidase/dehydrogenase middle" evidence="7">
    <location>
        <begin position="137"/>
        <end position="229"/>
    </location>
</feature>
<dbReference type="SUPFAM" id="SSF56645">
    <property type="entry name" value="Acyl-CoA dehydrogenase NM domain-like"/>
    <property type="match status" value="1"/>
</dbReference>
<accession>A0A4R1HK98</accession>
<comment type="cofactor">
    <cofactor evidence="1 5">
        <name>FAD</name>
        <dbReference type="ChEBI" id="CHEBI:57692"/>
    </cofactor>
</comment>
<dbReference type="GO" id="GO:0003995">
    <property type="term" value="F:acyl-CoA dehydrogenase activity"/>
    <property type="evidence" value="ECO:0007669"/>
    <property type="project" value="TreeGrafter"/>
</dbReference>
<evidence type="ECO:0000313" key="8">
    <source>
        <dbReference type="EMBL" id="TCK22298.1"/>
    </source>
</evidence>
<dbReference type="Gene3D" id="1.20.140.10">
    <property type="entry name" value="Butyryl-CoA Dehydrogenase, subunit A, domain 3"/>
    <property type="match status" value="2"/>
</dbReference>
<gene>
    <name evidence="8" type="ORF">EV378_6299</name>
</gene>
<keyword evidence="3 5" id="KW-0285">Flavoprotein</keyword>
<evidence type="ECO:0000256" key="3">
    <source>
        <dbReference type="ARBA" id="ARBA00022630"/>
    </source>
</evidence>
<dbReference type="Pfam" id="PF02770">
    <property type="entry name" value="Acyl-CoA_dh_M"/>
    <property type="match status" value="1"/>
</dbReference>
<dbReference type="PANTHER" id="PTHR43884:SF12">
    <property type="entry name" value="ISOVALERYL-COA DEHYDROGENASE, MITOCHONDRIAL-RELATED"/>
    <property type="match status" value="1"/>
</dbReference>
<dbReference type="InterPro" id="IPR009075">
    <property type="entry name" value="AcylCo_DH/oxidase_C"/>
</dbReference>
<dbReference type="OrthoDB" id="3458133at2"/>
<dbReference type="SUPFAM" id="SSF47203">
    <property type="entry name" value="Acyl-CoA dehydrogenase C-terminal domain-like"/>
    <property type="match status" value="1"/>
</dbReference>
<dbReference type="RefSeq" id="WP_132431057.1">
    <property type="nucleotide sequence ID" value="NZ_SMFZ01000002.1"/>
</dbReference>
<comment type="similarity">
    <text evidence="2 5">Belongs to the acyl-CoA dehydrogenase family.</text>
</comment>
<keyword evidence="9" id="KW-1185">Reference proteome</keyword>
<name>A0A4R1HK98_PSEEN</name>
<protein>
    <submittedName>
        <fullName evidence="8">Alkylation response protein AidB-like acyl-CoA dehydrogenase</fullName>
    </submittedName>
</protein>
<sequence length="383" mass="41028">MNTGTTFTPELHDLREQCREVALTLRARALAVDADPGDHEPTLELLRGPSSTARILRSVSTPERFRTEELPDGAAVLTRRCLARVVANLELARGDAGVLQSIPGPSLAGLAVDALGDDTQQEEFYRVAAEPGTWTFFGMTEPDHGSDATAIGSTLTVDDDGGYRLNGAKRYVGNAARGTIGVVFARTGPSPLNLRATLLRRPADGFDGEALEMLGMRGARIGEMRFDDVHVPRASVLGHHLPASRRGIWGAGEAFNTMRLQLAAQAVGVATAVVDEVRALRPGWSGHEVVTAELAAARELVFDAAGILDEGRDRRQWPAVAKLHAVNLAVRLGAWAEAAVGPGGLLEHPLLEKWCRDLRAYEFMDGTTNVLRLATAAELARAA</sequence>
<proteinExistence type="inferred from homology"/>
<dbReference type="Gene3D" id="1.10.540.10">
    <property type="entry name" value="Acyl-CoA dehydrogenase/oxidase, N-terminal domain"/>
    <property type="match status" value="1"/>
</dbReference>
<dbReference type="InterPro" id="IPR006091">
    <property type="entry name" value="Acyl-CoA_Oxase/DH_mid-dom"/>
</dbReference>
<evidence type="ECO:0000256" key="4">
    <source>
        <dbReference type="ARBA" id="ARBA00022827"/>
    </source>
</evidence>
<dbReference type="Proteomes" id="UP000295560">
    <property type="component" value="Unassembled WGS sequence"/>
</dbReference>
<evidence type="ECO:0000313" key="9">
    <source>
        <dbReference type="Proteomes" id="UP000295560"/>
    </source>
</evidence>
<dbReference type="CDD" id="cd00567">
    <property type="entry name" value="ACAD"/>
    <property type="match status" value="1"/>
</dbReference>
<evidence type="ECO:0000256" key="1">
    <source>
        <dbReference type="ARBA" id="ARBA00001974"/>
    </source>
</evidence>